<evidence type="ECO:0000313" key="7">
    <source>
        <dbReference type="EMBL" id="MBB6333603.1"/>
    </source>
</evidence>
<evidence type="ECO:0000256" key="3">
    <source>
        <dbReference type="ARBA" id="ARBA00023136"/>
    </source>
</evidence>
<dbReference type="Proteomes" id="UP000617426">
    <property type="component" value="Unassembled WGS sequence"/>
</dbReference>
<protein>
    <submittedName>
        <fullName evidence="7">Multiple sugar transport system substrate-binding protein</fullName>
    </submittedName>
</protein>
<dbReference type="InterPro" id="IPR050490">
    <property type="entry name" value="Bact_solute-bd_prot1"/>
</dbReference>
<keyword evidence="2 6" id="KW-0732">Signal</keyword>
<dbReference type="PANTHER" id="PTHR43649:SF33">
    <property type="entry name" value="POLYGALACTURONAN_RHAMNOGALACTURONAN-BINDING PROTEIN YTCQ"/>
    <property type="match status" value="1"/>
</dbReference>
<proteinExistence type="predicted"/>
<dbReference type="EMBL" id="JACHMK010000001">
    <property type="protein sequence ID" value="MBB6333603.1"/>
    <property type="molecule type" value="Genomic_DNA"/>
</dbReference>
<evidence type="ECO:0000256" key="1">
    <source>
        <dbReference type="ARBA" id="ARBA00022475"/>
    </source>
</evidence>
<organism evidence="7 8">
    <name type="scientific">Schaalia hyovaginalis</name>
    <dbReference type="NCBI Taxonomy" id="29316"/>
    <lineage>
        <taxon>Bacteria</taxon>
        <taxon>Bacillati</taxon>
        <taxon>Actinomycetota</taxon>
        <taxon>Actinomycetes</taxon>
        <taxon>Actinomycetales</taxon>
        <taxon>Actinomycetaceae</taxon>
        <taxon>Schaalia</taxon>
    </lineage>
</organism>
<dbReference type="RefSeq" id="WP_184451300.1">
    <property type="nucleotide sequence ID" value="NZ_JACHMK010000001.1"/>
</dbReference>
<dbReference type="PANTHER" id="PTHR43649">
    <property type="entry name" value="ARABINOSE-BINDING PROTEIN-RELATED"/>
    <property type="match status" value="1"/>
</dbReference>
<dbReference type="Pfam" id="PF01547">
    <property type="entry name" value="SBP_bac_1"/>
    <property type="match status" value="1"/>
</dbReference>
<comment type="caution">
    <text evidence="7">The sequence shown here is derived from an EMBL/GenBank/DDBJ whole genome shotgun (WGS) entry which is preliminary data.</text>
</comment>
<evidence type="ECO:0000313" key="8">
    <source>
        <dbReference type="Proteomes" id="UP000617426"/>
    </source>
</evidence>
<evidence type="ECO:0000256" key="4">
    <source>
        <dbReference type="ARBA" id="ARBA00023139"/>
    </source>
</evidence>
<keyword evidence="5" id="KW-0449">Lipoprotein</keyword>
<dbReference type="PROSITE" id="PS51257">
    <property type="entry name" value="PROKAR_LIPOPROTEIN"/>
    <property type="match status" value="1"/>
</dbReference>
<keyword evidence="4" id="KW-0564">Palmitate</keyword>
<gene>
    <name evidence="7" type="ORF">HD592_000168</name>
</gene>
<dbReference type="InterPro" id="IPR006059">
    <property type="entry name" value="SBP"/>
</dbReference>
<feature type="chain" id="PRO_5039147103" evidence="6">
    <location>
        <begin position="24"/>
        <end position="442"/>
    </location>
</feature>
<keyword evidence="3" id="KW-0472">Membrane</keyword>
<keyword evidence="7" id="KW-0762">Sugar transport</keyword>
<feature type="signal peptide" evidence="6">
    <location>
        <begin position="1"/>
        <end position="23"/>
    </location>
</feature>
<evidence type="ECO:0000256" key="5">
    <source>
        <dbReference type="ARBA" id="ARBA00023288"/>
    </source>
</evidence>
<keyword evidence="7" id="KW-0813">Transport</keyword>
<reference evidence="7" key="1">
    <citation type="submission" date="2020-08" db="EMBL/GenBank/DDBJ databases">
        <title>Sequencing the genomes of 1000 actinobacteria strains.</title>
        <authorList>
            <person name="Klenk H.-P."/>
        </authorList>
    </citation>
    <scope>NUCLEOTIDE SEQUENCE</scope>
    <source>
        <strain evidence="7">DSM 10695</strain>
    </source>
</reference>
<evidence type="ECO:0000256" key="6">
    <source>
        <dbReference type="SAM" id="SignalP"/>
    </source>
</evidence>
<evidence type="ECO:0000256" key="2">
    <source>
        <dbReference type="ARBA" id="ARBA00022729"/>
    </source>
</evidence>
<dbReference type="Gene3D" id="3.40.190.10">
    <property type="entry name" value="Periplasmic binding protein-like II"/>
    <property type="match status" value="2"/>
</dbReference>
<keyword evidence="1" id="KW-1003">Cell membrane</keyword>
<sequence length="442" mass="45809">MIRRKNGVAATIAAASLASLALAGCSNGASSTDASASGAAASDGGAITIEYIHRLPDGEGMTKISELADQWNAEHPDIQVKATKFDGKAQELIKKLETDVKAGAAACLAQVGYGEVPEVFVKGLLEDVTAEAEKYKDNYSGAYTNMSVGGTVVGLPQDTGPLVYYYNKAEFDKLGITAPTTLAEFQEAAKTAAAQGKYIAAFEPDEAQYFLSAQVAAAGGTWYSTEGDNWVVTADSDASKVVADFWQQMLDDKSVLVTERWNDGFKAALNDQSLIGTIGAAWEAPLLAGDMAGTPNEGQWAVAQLPDFGAGAKTGPDGGSGVAVTKGCAHVAEAMEFNNWLNTQVDALVSQGLVVATTTAPMKTPESLSKFYGGQDVFAELGTANANLSKDFPYIPFFSTLGDPMKQAAAAAGAGTGKVADVFTAAQDTSVKALKDGGLSVK</sequence>
<name>A0A923E2B4_9ACTO</name>
<keyword evidence="8" id="KW-1185">Reference proteome</keyword>
<accession>A0A923E2B4</accession>
<dbReference type="SUPFAM" id="SSF53850">
    <property type="entry name" value="Periplasmic binding protein-like II"/>
    <property type="match status" value="1"/>
</dbReference>
<dbReference type="AlphaFoldDB" id="A0A923E2B4"/>